<reference evidence="5" key="1">
    <citation type="submission" date="2022-11" db="UniProtKB">
        <authorList>
            <consortium name="WormBaseParasite"/>
        </authorList>
    </citation>
    <scope>IDENTIFICATION</scope>
</reference>
<feature type="region of interest" description="Disordered" evidence="1">
    <location>
        <begin position="320"/>
        <end position="344"/>
    </location>
</feature>
<evidence type="ECO:0000259" key="3">
    <source>
        <dbReference type="PROSITE" id="PS50144"/>
    </source>
</evidence>
<dbReference type="PROSITE" id="PS50144">
    <property type="entry name" value="MATH"/>
    <property type="match status" value="1"/>
</dbReference>
<dbReference type="InterPro" id="IPR011333">
    <property type="entry name" value="SKP1/BTB/POZ_sf"/>
</dbReference>
<dbReference type="SUPFAM" id="SSF54695">
    <property type="entry name" value="POZ domain"/>
    <property type="match status" value="1"/>
</dbReference>
<evidence type="ECO:0000313" key="5">
    <source>
        <dbReference type="WBParaSite" id="jg4323"/>
    </source>
</evidence>
<dbReference type="InterPro" id="IPR000210">
    <property type="entry name" value="BTB/POZ_dom"/>
</dbReference>
<accession>A0A915E9L9</accession>
<dbReference type="InterPro" id="IPR002083">
    <property type="entry name" value="MATH/TRAF_dom"/>
</dbReference>
<dbReference type="WBParaSite" id="jg4323">
    <property type="protein sequence ID" value="jg4323"/>
    <property type="gene ID" value="jg4323"/>
</dbReference>
<dbReference type="SUPFAM" id="SSF49599">
    <property type="entry name" value="TRAF domain-like"/>
    <property type="match status" value="1"/>
</dbReference>
<feature type="domain" description="BTB" evidence="2">
    <location>
        <begin position="151"/>
        <end position="219"/>
    </location>
</feature>
<evidence type="ECO:0000256" key="1">
    <source>
        <dbReference type="SAM" id="MobiDB-lite"/>
    </source>
</evidence>
<evidence type="ECO:0000313" key="4">
    <source>
        <dbReference type="Proteomes" id="UP000887574"/>
    </source>
</evidence>
<dbReference type="Gene3D" id="3.30.710.10">
    <property type="entry name" value="Potassium Channel Kv1.1, Chain A"/>
    <property type="match status" value="1"/>
</dbReference>
<evidence type="ECO:0000259" key="2">
    <source>
        <dbReference type="PROSITE" id="PS50097"/>
    </source>
</evidence>
<keyword evidence="4" id="KW-1185">Reference proteome</keyword>
<dbReference type="Proteomes" id="UP000887574">
    <property type="component" value="Unplaced"/>
</dbReference>
<dbReference type="PROSITE" id="PS50097">
    <property type="entry name" value="BTB"/>
    <property type="match status" value="1"/>
</dbReference>
<organism evidence="4 5">
    <name type="scientific">Ditylenchus dipsaci</name>
    <dbReference type="NCBI Taxonomy" id="166011"/>
    <lineage>
        <taxon>Eukaryota</taxon>
        <taxon>Metazoa</taxon>
        <taxon>Ecdysozoa</taxon>
        <taxon>Nematoda</taxon>
        <taxon>Chromadorea</taxon>
        <taxon>Rhabditida</taxon>
        <taxon>Tylenchina</taxon>
        <taxon>Tylenchomorpha</taxon>
        <taxon>Sphaerularioidea</taxon>
        <taxon>Anguinidae</taxon>
        <taxon>Anguininae</taxon>
        <taxon>Ditylenchus</taxon>
    </lineage>
</organism>
<dbReference type="SMART" id="SM00225">
    <property type="entry name" value="BTB"/>
    <property type="match status" value="1"/>
</dbReference>
<dbReference type="InterPro" id="IPR008974">
    <property type="entry name" value="TRAF-like"/>
</dbReference>
<dbReference type="GO" id="GO:0030163">
    <property type="term" value="P:protein catabolic process"/>
    <property type="evidence" value="ECO:0007669"/>
    <property type="project" value="UniProtKB-ARBA"/>
</dbReference>
<feature type="domain" description="MATH" evidence="3">
    <location>
        <begin position="26"/>
        <end position="85"/>
    </location>
</feature>
<proteinExistence type="predicted"/>
<dbReference type="Gene3D" id="2.60.210.10">
    <property type="entry name" value="Apoptosis, Tumor Necrosis Factor Receptor Associated Protein 2, Chain A"/>
    <property type="match status" value="1"/>
</dbReference>
<name>A0A915E9L9_9BILA</name>
<dbReference type="AlphaFoldDB" id="A0A915E9L9"/>
<dbReference type="Pfam" id="PF00651">
    <property type="entry name" value="BTB"/>
    <property type="match status" value="1"/>
</dbReference>
<dbReference type="PANTHER" id="PTHR24413">
    <property type="entry name" value="SPECKLE-TYPE POZ PROTEIN"/>
    <property type="match status" value="1"/>
</dbReference>
<dbReference type="Gene3D" id="1.25.40.420">
    <property type="match status" value="1"/>
</dbReference>
<sequence>MTYDTSRSSPSQTMVSKQSTRMTLVTSKLEWSIQNFIKLTQLLKNGRAMMSKQFFSPQAPKILWEFHLYPSGKREEDANCISVFLRQVGMELNEVVHADGSIFLVCELEFLLPGVKVGLESPAGANRGLSYPQELFLRAANREMWQKELFTDCEIQVGTKSFFAHRCVLGQHSNVFRSMFAQSIMLEAKNRKLIITDADPLQVHAMLEFLYTGSICLDQMDLLAEGVLCLADKYAIVTLKLHCELHLASKLSVANVPQMVVVADAYFASVLRKECVRFVGDNVSAVFRNDQWKELKQSHAELVSGVLEEVLMDQEDLSSVDACSSDDGIENSFDLQDSHKMRSS</sequence>
<protein>
    <submittedName>
        <fullName evidence="5">BTB domain-containing protein</fullName>
    </submittedName>
</protein>